<protein>
    <submittedName>
        <fullName evidence="1">Uncharacterized protein</fullName>
    </submittedName>
</protein>
<reference evidence="1 2" key="2">
    <citation type="journal article" date="2010" name="Stand. Genomic Sci.">
        <title>Complete genome sequence of Syntrophothermus lipocalidus type strain (TGB-C1).</title>
        <authorList>
            <person name="Djao O.D."/>
            <person name="Zhang X."/>
            <person name="Lucas S."/>
            <person name="Lapidus A."/>
            <person name="Del Rio T.G."/>
            <person name="Nolan M."/>
            <person name="Tice H."/>
            <person name="Cheng J.F."/>
            <person name="Han C."/>
            <person name="Tapia R."/>
            <person name="Goodwin L."/>
            <person name="Pitluck S."/>
            <person name="Liolios K."/>
            <person name="Ivanova N."/>
            <person name="Mavromatis K."/>
            <person name="Mikhailova N."/>
            <person name="Ovchinnikova G."/>
            <person name="Pati A."/>
            <person name="Brambilla E."/>
            <person name="Chen A."/>
            <person name="Palaniappan K."/>
            <person name="Land M."/>
            <person name="Hauser L."/>
            <person name="Chang Y.J."/>
            <person name="Jeffries C.D."/>
            <person name="Rohde M."/>
            <person name="Sikorski J."/>
            <person name="Spring S."/>
            <person name="Goker M."/>
            <person name="Detter J.C."/>
            <person name="Woyke T."/>
            <person name="Bristow J."/>
            <person name="Eisen J.A."/>
            <person name="Markowitz V."/>
            <person name="Hugenholtz P."/>
            <person name="Kyrpides N.C."/>
            <person name="Klenk H.P."/>
        </authorList>
    </citation>
    <scope>NUCLEOTIDE SEQUENCE [LARGE SCALE GENOMIC DNA]</scope>
    <source>
        <strain evidence="2">DSM 12680 / TGB-C1</strain>
    </source>
</reference>
<evidence type="ECO:0000313" key="2">
    <source>
        <dbReference type="Proteomes" id="UP000000378"/>
    </source>
</evidence>
<organism evidence="1 2">
    <name type="scientific">Syntrophothermus lipocalidus (strain DSM 12680 / TGB-C1)</name>
    <dbReference type="NCBI Taxonomy" id="643648"/>
    <lineage>
        <taxon>Bacteria</taxon>
        <taxon>Bacillati</taxon>
        <taxon>Bacillota</taxon>
        <taxon>Clostridia</taxon>
        <taxon>Eubacteriales</taxon>
        <taxon>Syntrophomonadaceae</taxon>
        <taxon>Syntrophothermus</taxon>
    </lineage>
</organism>
<dbReference type="RefSeq" id="WP_013176189.1">
    <property type="nucleotide sequence ID" value="NC_014220.1"/>
</dbReference>
<dbReference type="EMBL" id="CP002048">
    <property type="protein sequence ID" value="ADI02787.1"/>
    <property type="molecule type" value="Genomic_DNA"/>
</dbReference>
<dbReference type="AlphaFoldDB" id="D7CQ09"/>
<dbReference type="Proteomes" id="UP000000378">
    <property type="component" value="Chromosome"/>
</dbReference>
<sequence>MGKKRWERVTVLAAGMATPKKAPEERGPSDVWDALLRATAGELRALLEFARACGAELVYGAGGWRIEARQALGDEYPAWREAMMSHVAELQAALSALATPGPKSALGQGQKIKPLTRCAGCGQVVVLGEWEELAEAAWCAVCWKQLESRRC</sequence>
<evidence type="ECO:0000313" key="1">
    <source>
        <dbReference type="EMBL" id="ADI02787.1"/>
    </source>
</evidence>
<dbReference type="STRING" id="643648.Slip_2040"/>
<reference evidence="2" key="1">
    <citation type="journal article" date="2010" name="Stand. Genomic Sci.">
        <title>Complete genome sequence of Syntrophothermus lipocalidus type strain (TGB-C1T).</title>
        <authorList>
            <consortium name="US DOE Joint Genome Institute (JGI-PGF)"/>
            <person name="Djao O."/>
            <person name="Zhang X."/>
            <person name="Lucas S."/>
            <person name="Lapidus A."/>
            <person name="Glavina Del Rio T."/>
            <person name="Nolan M."/>
            <person name="Tice H."/>
            <person name="Cheng J."/>
            <person name="Han C."/>
            <person name="Tapia R."/>
            <person name="Goodwin L."/>
            <person name="Pitluck S."/>
            <person name="Liolios K."/>
            <person name="Ivanova N."/>
            <person name="Mavromatis K."/>
            <person name="Mikhailova N."/>
            <person name="Ovchinnikova G."/>
            <person name="Pati A."/>
            <person name="Brambilla E."/>
            <person name="Chen A."/>
            <person name="Palaniappan K."/>
            <person name="Land M."/>
            <person name="Hauser L."/>
            <person name="Chang Y."/>
            <person name="Jeffries C."/>
            <person name="Rohde M."/>
            <person name="Sikorski J."/>
            <person name="Spring S."/>
            <person name="Goker M."/>
            <person name="Detter J."/>
            <person name="Woyke T."/>
            <person name="Bristow J."/>
            <person name="Eisen J."/>
            <person name="Markowitz V."/>
            <person name="Hugenholtz P."/>
            <person name="Kyrpides N."/>
            <person name="Klenk H."/>
        </authorList>
    </citation>
    <scope>NUCLEOTIDE SEQUENCE [LARGE SCALE GENOMIC DNA]</scope>
    <source>
        <strain evidence="2">DSM 12680 / TGB-C1</strain>
    </source>
</reference>
<dbReference type="KEGG" id="slp:Slip_2040"/>
<accession>D7CQ09</accession>
<gene>
    <name evidence="1" type="ordered locus">Slip_2040</name>
</gene>
<proteinExistence type="predicted"/>
<keyword evidence="2" id="KW-1185">Reference proteome</keyword>
<name>D7CQ09_SYNLT</name>
<dbReference type="HOGENOM" id="CLU_1730511_0_0_9"/>